<protein>
    <submittedName>
        <fullName evidence="7">Nitrite transporter NirC</fullName>
    </submittedName>
</protein>
<feature type="transmembrane region" description="Helical" evidence="6">
    <location>
        <begin position="228"/>
        <end position="250"/>
    </location>
</feature>
<name>A0A6N3EZW4_9FIRM</name>
<dbReference type="PANTHER" id="PTHR30520">
    <property type="entry name" value="FORMATE TRANSPORTER-RELATED"/>
    <property type="match status" value="1"/>
</dbReference>
<dbReference type="GO" id="GO:0015499">
    <property type="term" value="F:formate transmembrane transporter activity"/>
    <property type="evidence" value="ECO:0007669"/>
    <property type="project" value="TreeGrafter"/>
</dbReference>
<dbReference type="InterPro" id="IPR000292">
    <property type="entry name" value="For/NO2_transpt"/>
</dbReference>
<reference evidence="7" key="1">
    <citation type="submission" date="2019-11" db="EMBL/GenBank/DDBJ databases">
        <authorList>
            <person name="Feng L."/>
        </authorList>
    </citation>
    <scope>NUCLEOTIDE SEQUENCE</scope>
    <source>
        <strain evidence="7">IbartlettiiLFYP30</strain>
    </source>
</reference>
<feature type="transmembrane region" description="Helical" evidence="6">
    <location>
        <begin position="152"/>
        <end position="174"/>
    </location>
</feature>
<dbReference type="Pfam" id="PF01226">
    <property type="entry name" value="Form_Nir_trans"/>
    <property type="match status" value="1"/>
</dbReference>
<evidence type="ECO:0000256" key="4">
    <source>
        <dbReference type="ARBA" id="ARBA00023136"/>
    </source>
</evidence>
<dbReference type="AlphaFoldDB" id="A0A6N3EZW4"/>
<comment type="subcellular location">
    <subcellularLocation>
        <location evidence="1">Membrane</location>
        <topology evidence="1">Multi-pass membrane protein</topology>
    </subcellularLocation>
</comment>
<sequence length="265" mass="28504">MDQETVSMLAHKARHKIDFLNQSKLRYLVSAMFAGIFIGLGDILIFTVGGYLHDVHSPMTKIAVGMAFSVALSLIILLGSELFTSNNMVMAVGAMSKETSIKDGGKVLGYSYLGNFIGAILIALLFIGTGLFKGTTLEYFEYTALGKIDATAYQLFFKGILCNILVCSGVLAAYKLKDDTAKLIILFLTLFAFVTSGFEHCIANMITFATCILSGATSVTISGMVYNLFFVTLGNMVGGILFLGAGTYFLGKSGDKKETKIDKVA</sequence>
<feature type="transmembrane region" description="Helical" evidence="6">
    <location>
        <begin position="107"/>
        <end position="132"/>
    </location>
</feature>
<feature type="transmembrane region" description="Helical" evidence="6">
    <location>
        <begin position="27"/>
        <end position="52"/>
    </location>
</feature>
<evidence type="ECO:0000256" key="3">
    <source>
        <dbReference type="ARBA" id="ARBA00022989"/>
    </source>
</evidence>
<dbReference type="RefSeq" id="WP_156531155.1">
    <property type="nucleotide sequence ID" value="NZ_CACRUE010000039.1"/>
</dbReference>
<dbReference type="GO" id="GO:0005886">
    <property type="term" value="C:plasma membrane"/>
    <property type="evidence" value="ECO:0007669"/>
    <property type="project" value="TreeGrafter"/>
</dbReference>
<evidence type="ECO:0000313" key="7">
    <source>
        <dbReference type="EMBL" id="VYU45282.1"/>
    </source>
</evidence>
<evidence type="ECO:0000256" key="5">
    <source>
        <dbReference type="ARBA" id="ARBA00049660"/>
    </source>
</evidence>
<keyword evidence="2 6" id="KW-0812">Transmembrane</keyword>
<dbReference type="Gene3D" id="1.20.1080.10">
    <property type="entry name" value="Glycerol uptake facilitator protein"/>
    <property type="match status" value="1"/>
</dbReference>
<keyword evidence="4 6" id="KW-0472">Membrane</keyword>
<evidence type="ECO:0000256" key="6">
    <source>
        <dbReference type="SAM" id="Phobius"/>
    </source>
</evidence>
<evidence type="ECO:0000256" key="2">
    <source>
        <dbReference type="ARBA" id="ARBA00022692"/>
    </source>
</evidence>
<dbReference type="EMBL" id="CACRUE010000039">
    <property type="protein sequence ID" value="VYU45282.1"/>
    <property type="molecule type" value="Genomic_DNA"/>
</dbReference>
<feature type="transmembrane region" description="Helical" evidence="6">
    <location>
        <begin position="183"/>
        <end position="216"/>
    </location>
</feature>
<dbReference type="PROSITE" id="PS01005">
    <property type="entry name" value="FORMATE_NITRITE_TP_1"/>
    <property type="match status" value="1"/>
</dbReference>
<evidence type="ECO:0000256" key="1">
    <source>
        <dbReference type="ARBA" id="ARBA00004141"/>
    </source>
</evidence>
<proteinExistence type="inferred from homology"/>
<keyword evidence="3 6" id="KW-1133">Transmembrane helix</keyword>
<accession>A0A6N3EZW4</accession>
<feature type="transmembrane region" description="Helical" evidence="6">
    <location>
        <begin position="64"/>
        <end position="86"/>
    </location>
</feature>
<dbReference type="InterPro" id="IPR023271">
    <property type="entry name" value="Aquaporin-like"/>
</dbReference>
<organism evidence="7">
    <name type="scientific">Intestinibacter bartlettii</name>
    <dbReference type="NCBI Taxonomy" id="261299"/>
    <lineage>
        <taxon>Bacteria</taxon>
        <taxon>Bacillati</taxon>
        <taxon>Bacillota</taxon>
        <taxon>Clostridia</taxon>
        <taxon>Peptostreptococcales</taxon>
        <taxon>Peptostreptococcaceae</taxon>
        <taxon>Intestinibacter</taxon>
    </lineage>
</organism>
<gene>
    <name evidence="7" type="primary">nirC</name>
    <name evidence="7" type="ORF">IBLFYP30_02741</name>
</gene>
<dbReference type="PANTHER" id="PTHR30520:SF8">
    <property type="entry name" value="NITRITE TRANSPORTER NIRC"/>
    <property type="match status" value="1"/>
</dbReference>
<comment type="similarity">
    <text evidence="5">Belongs to the FNT transporter (TC 1.A.16) family.</text>
</comment>
<dbReference type="InterPro" id="IPR024002">
    <property type="entry name" value="For/NO2_transpt_CS"/>
</dbReference>